<reference evidence="10" key="1">
    <citation type="submission" date="2023-07" db="EMBL/GenBank/DDBJ databases">
        <title>Sequencing the genomes of 1000 actinobacteria strains.</title>
        <authorList>
            <person name="Klenk H.-P."/>
        </authorList>
    </citation>
    <scope>NUCLEOTIDE SEQUENCE</scope>
    <source>
        <strain evidence="10">DSM 45977</strain>
    </source>
</reference>
<dbReference type="RefSeq" id="WP_310277530.1">
    <property type="nucleotide sequence ID" value="NZ_JAVDXW010000001.1"/>
</dbReference>
<organism evidence="10 11">
    <name type="scientific">Haloactinomyces albus</name>
    <dbReference type="NCBI Taxonomy" id="1352928"/>
    <lineage>
        <taxon>Bacteria</taxon>
        <taxon>Bacillati</taxon>
        <taxon>Actinomycetota</taxon>
        <taxon>Actinomycetes</taxon>
        <taxon>Actinopolysporales</taxon>
        <taxon>Actinopolysporaceae</taxon>
        <taxon>Haloactinomyces</taxon>
    </lineage>
</organism>
<dbReference type="SUPFAM" id="SSF103473">
    <property type="entry name" value="MFS general substrate transporter"/>
    <property type="match status" value="1"/>
</dbReference>
<dbReference type="AlphaFoldDB" id="A0AAE3ZJ87"/>
<dbReference type="InterPro" id="IPR050171">
    <property type="entry name" value="MFS_Transporters"/>
</dbReference>
<gene>
    <name evidence="10" type="ORF">JOF55_004373</name>
</gene>
<protein>
    <submittedName>
        <fullName evidence="10">MFS family permease</fullName>
    </submittedName>
</protein>
<keyword evidence="3" id="KW-1003">Cell membrane</keyword>
<dbReference type="InterPro" id="IPR011701">
    <property type="entry name" value="MFS"/>
</dbReference>
<dbReference type="EMBL" id="JAVDXW010000001">
    <property type="protein sequence ID" value="MDR7304192.1"/>
    <property type="molecule type" value="Genomic_DNA"/>
</dbReference>
<comment type="subcellular location">
    <subcellularLocation>
        <location evidence="1">Cell membrane</location>
        <topology evidence="1">Multi-pass membrane protein</topology>
    </subcellularLocation>
</comment>
<feature type="transmembrane region" description="Helical" evidence="8">
    <location>
        <begin position="92"/>
        <end position="115"/>
    </location>
</feature>
<keyword evidence="2" id="KW-0813">Transport</keyword>
<keyword evidence="4 8" id="KW-0812">Transmembrane</keyword>
<feature type="transmembrane region" description="Helical" evidence="8">
    <location>
        <begin position="362"/>
        <end position="387"/>
    </location>
</feature>
<feature type="transmembrane region" description="Helical" evidence="8">
    <location>
        <begin position="303"/>
        <end position="323"/>
    </location>
</feature>
<feature type="transmembrane region" description="Helical" evidence="8">
    <location>
        <begin position="217"/>
        <end position="234"/>
    </location>
</feature>
<dbReference type="InterPro" id="IPR020846">
    <property type="entry name" value="MFS_dom"/>
</dbReference>
<keyword evidence="11" id="KW-1185">Reference proteome</keyword>
<sequence length="457" mass="45863">MRTHRDDDRVAPVDRIDIAEDGEPNEYGKSGDSGEYGDSDRSGKAGNSDHSGDSRMAFPQAVAGAILATTSGLLAVFLTSSLAPLLHRDLGVTAALLGILTALFFASSSLSAPLCGRLVDRLGSVRMMRLALILSASCLAGIGAIVDSKASLAVVLCCAGVANGAIQPAANRYLGRLVPHHRQGLAFGIKQSAIPAAMLAGGLATPVAVFLTGWRAIYLAGAVIALVLAALIRVPQGSTVAVPTATTATTATTANPATVDEPGKAAPPLSRMPLIVLAVGWALASAGSNAMGSFFVLGSIQAGYSHTTAGVLVVAGSLASISVRVSGGVFADRMAGSGLSLVAAMSAAGGLGIALLATQHSWAFAAALLLGYGLGSGWGGLFSYAIVSTHPSRPGRASGITQAGASAGACLGPLTFGLVAAHAGYTWAWLTAGALLLIAVGIIMLGRHLLLSRIPAR</sequence>
<evidence type="ECO:0000256" key="4">
    <source>
        <dbReference type="ARBA" id="ARBA00022692"/>
    </source>
</evidence>
<dbReference type="GO" id="GO:0005886">
    <property type="term" value="C:plasma membrane"/>
    <property type="evidence" value="ECO:0007669"/>
    <property type="project" value="UniProtKB-SubCell"/>
</dbReference>
<dbReference type="GO" id="GO:0022857">
    <property type="term" value="F:transmembrane transporter activity"/>
    <property type="evidence" value="ECO:0007669"/>
    <property type="project" value="InterPro"/>
</dbReference>
<feature type="domain" description="Major facilitator superfamily (MFS) profile" evidence="9">
    <location>
        <begin position="56"/>
        <end position="457"/>
    </location>
</feature>
<feature type="transmembrane region" description="Helical" evidence="8">
    <location>
        <begin position="127"/>
        <end position="146"/>
    </location>
</feature>
<dbReference type="Gene3D" id="1.20.1250.20">
    <property type="entry name" value="MFS general substrate transporter like domains"/>
    <property type="match status" value="2"/>
</dbReference>
<feature type="compositionally biased region" description="Basic and acidic residues" evidence="7">
    <location>
        <begin position="1"/>
        <end position="18"/>
    </location>
</feature>
<accession>A0AAE3ZJ87</accession>
<evidence type="ECO:0000256" key="7">
    <source>
        <dbReference type="SAM" id="MobiDB-lite"/>
    </source>
</evidence>
<comment type="caution">
    <text evidence="10">The sequence shown here is derived from an EMBL/GenBank/DDBJ whole genome shotgun (WGS) entry which is preliminary data.</text>
</comment>
<evidence type="ECO:0000256" key="8">
    <source>
        <dbReference type="SAM" id="Phobius"/>
    </source>
</evidence>
<feature type="transmembrane region" description="Helical" evidence="8">
    <location>
        <begin position="427"/>
        <end position="450"/>
    </location>
</feature>
<proteinExistence type="predicted"/>
<evidence type="ECO:0000256" key="6">
    <source>
        <dbReference type="ARBA" id="ARBA00023136"/>
    </source>
</evidence>
<dbReference type="Pfam" id="PF07690">
    <property type="entry name" value="MFS_1"/>
    <property type="match status" value="1"/>
</dbReference>
<dbReference type="PROSITE" id="PS50850">
    <property type="entry name" value="MFS"/>
    <property type="match status" value="1"/>
</dbReference>
<evidence type="ECO:0000256" key="5">
    <source>
        <dbReference type="ARBA" id="ARBA00022989"/>
    </source>
</evidence>
<evidence type="ECO:0000313" key="11">
    <source>
        <dbReference type="Proteomes" id="UP001180845"/>
    </source>
</evidence>
<name>A0AAE3ZJ87_9ACTN</name>
<evidence type="ECO:0000256" key="3">
    <source>
        <dbReference type="ARBA" id="ARBA00022475"/>
    </source>
</evidence>
<dbReference type="PANTHER" id="PTHR23517">
    <property type="entry name" value="RESISTANCE PROTEIN MDTM, PUTATIVE-RELATED-RELATED"/>
    <property type="match status" value="1"/>
</dbReference>
<keyword evidence="6 8" id="KW-0472">Membrane</keyword>
<feature type="transmembrane region" description="Helical" evidence="8">
    <location>
        <begin position="335"/>
        <end position="356"/>
    </location>
</feature>
<feature type="transmembrane region" description="Helical" evidence="8">
    <location>
        <begin position="399"/>
        <end position="421"/>
    </location>
</feature>
<feature type="region of interest" description="Disordered" evidence="7">
    <location>
        <begin position="1"/>
        <end position="52"/>
    </location>
</feature>
<dbReference type="Proteomes" id="UP001180845">
    <property type="component" value="Unassembled WGS sequence"/>
</dbReference>
<feature type="transmembrane region" description="Helical" evidence="8">
    <location>
        <begin position="61"/>
        <end position="86"/>
    </location>
</feature>
<evidence type="ECO:0000256" key="2">
    <source>
        <dbReference type="ARBA" id="ARBA00022448"/>
    </source>
</evidence>
<dbReference type="InterPro" id="IPR036259">
    <property type="entry name" value="MFS_trans_sf"/>
</dbReference>
<evidence type="ECO:0000259" key="9">
    <source>
        <dbReference type="PROSITE" id="PS50850"/>
    </source>
</evidence>
<evidence type="ECO:0000313" key="10">
    <source>
        <dbReference type="EMBL" id="MDR7304192.1"/>
    </source>
</evidence>
<keyword evidence="5 8" id="KW-1133">Transmembrane helix</keyword>
<feature type="transmembrane region" description="Helical" evidence="8">
    <location>
        <begin position="274"/>
        <end position="297"/>
    </location>
</feature>
<evidence type="ECO:0000256" key="1">
    <source>
        <dbReference type="ARBA" id="ARBA00004651"/>
    </source>
</evidence>